<keyword evidence="3" id="KW-1185">Reference proteome</keyword>
<keyword evidence="1" id="KW-1133">Transmembrane helix</keyword>
<dbReference type="RefSeq" id="WP_420904020.1">
    <property type="nucleotide sequence ID" value="NZ_BAAFGK010000002.1"/>
</dbReference>
<dbReference type="Gene3D" id="3.30.700.10">
    <property type="entry name" value="Glycoprotein, Type 4 Pilin"/>
    <property type="match status" value="1"/>
</dbReference>
<comment type="caution">
    <text evidence="2">The sequence shown here is derived from an EMBL/GenBank/DDBJ whole genome shotgun (WGS) entry which is preliminary data.</text>
</comment>
<proteinExistence type="predicted"/>
<evidence type="ECO:0008006" key="4">
    <source>
        <dbReference type="Google" id="ProtNLM"/>
    </source>
</evidence>
<organism evidence="2 3">
    <name type="scientific">Candidatus Magnetaquiglobus chichijimensis</name>
    <dbReference type="NCBI Taxonomy" id="3141448"/>
    <lineage>
        <taxon>Bacteria</taxon>
        <taxon>Pseudomonadati</taxon>
        <taxon>Pseudomonadota</taxon>
        <taxon>Magnetococcia</taxon>
        <taxon>Magnetococcales</taxon>
        <taxon>Candidatus Magnetaquicoccaceae</taxon>
        <taxon>Candidatus Magnetaquiglobus</taxon>
    </lineage>
</organism>
<evidence type="ECO:0000313" key="3">
    <source>
        <dbReference type="Proteomes" id="UP001628193"/>
    </source>
</evidence>
<feature type="transmembrane region" description="Helical" evidence="1">
    <location>
        <begin position="21"/>
        <end position="38"/>
    </location>
</feature>
<dbReference type="PROSITE" id="PS00409">
    <property type="entry name" value="PROKAR_NTER_METHYL"/>
    <property type="match status" value="1"/>
</dbReference>
<evidence type="ECO:0000313" key="2">
    <source>
        <dbReference type="EMBL" id="GAB0056308.1"/>
    </source>
</evidence>
<reference evidence="2 3" key="1">
    <citation type="submission" date="2024-09" db="EMBL/GenBank/DDBJ databases">
        <title>Draft genome sequence of Candidatus Magnetaquicoccaceae bacterium FCR-1.</title>
        <authorList>
            <person name="Shimoshige H."/>
            <person name="Shimamura S."/>
            <person name="Taoka A."/>
            <person name="Kobayashi H."/>
            <person name="Maekawa T."/>
        </authorList>
    </citation>
    <scope>NUCLEOTIDE SEQUENCE [LARGE SCALE GENOMIC DNA]</scope>
    <source>
        <strain evidence="2 3">FCR-1</strain>
    </source>
</reference>
<name>A0ABQ0C5Z0_9PROT</name>
<protein>
    <recommendedName>
        <fullName evidence="4">Prepilin-type N-terminal cleavage/methylation domain-containing protein</fullName>
    </recommendedName>
</protein>
<dbReference type="InterPro" id="IPR045584">
    <property type="entry name" value="Pilin-like"/>
</dbReference>
<dbReference type="Proteomes" id="UP001628193">
    <property type="component" value="Unassembled WGS sequence"/>
</dbReference>
<dbReference type="Pfam" id="PF07963">
    <property type="entry name" value="N_methyl"/>
    <property type="match status" value="1"/>
</dbReference>
<gene>
    <name evidence="2" type="ORF">SIID45300_00614</name>
</gene>
<accession>A0ABQ0C5Z0</accession>
<keyword evidence="1" id="KW-0472">Membrane</keyword>
<sequence>MNTIRAKLLKRREEGFSLVEMAIVLVIIGLIVSAIAVGKTTMAKGEATKAFQQYINPYIQAVLSNYQGTGTTTLSASTQKELLPSYKYGDGSIELDAANTKATASGQLTVAFKLTGLSGDQGGELANVFRNALAGTTLDANGSSTVNASNALLSATFRVPAVNIGAAAN</sequence>
<dbReference type="EMBL" id="BAAFGK010000002">
    <property type="protein sequence ID" value="GAB0056308.1"/>
    <property type="molecule type" value="Genomic_DNA"/>
</dbReference>
<dbReference type="SUPFAM" id="SSF54523">
    <property type="entry name" value="Pili subunits"/>
    <property type="match status" value="1"/>
</dbReference>
<evidence type="ECO:0000256" key="1">
    <source>
        <dbReference type="SAM" id="Phobius"/>
    </source>
</evidence>
<keyword evidence="1" id="KW-0812">Transmembrane</keyword>
<dbReference type="NCBIfam" id="TIGR02532">
    <property type="entry name" value="IV_pilin_GFxxxE"/>
    <property type="match status" value="1"/>
</dbReference>
<dbReference type="InterPro" id="IPR012902">
    <property type="entry name" value="N_methyl_site"/>
</dbReference>